<protein>
    <submittedName>
        <fullName evidence="6">Choline-sulfatase</fullName>
    </submittedName>
</protein>
<feature type="domain" description="Sulfatase N-terminal" evidence="5">
    <location>
        <begin position="45"/>
        <end position="379"/>
    </location>
</feature>
<dbReference type="PANTHER" id="PTHR43108:SF8">
    <property type="entry name" value="SD21168P"/>
    <property type="match status" value="1"/>
</dbReference>
<keyword evidence="7" id="KW-1185">Reference proteome</keyword>
<dbReference type="PROSITE" id="PS00523">
    <property type="entry name" value="SULFATASE_1"/>
    <property type="match status" value="1"/>
</dbReference>
<dbReference type="InterPro" id="IPR000917">
    <property type="entry name" value="Sulfatase_N"/>
</dbReference>
<dbReference type="eggNOG" id="COG3119">
    <property type="taxonomic scope" value="Bacteria"/>
</dbReference>
<sequence>MTLSGRYFILLLISGFFYSCDNPHHTQSDSDGLVLEKTSDTPPMNVIFILSDDHRYDFMGFTGKVPFLQTPNMDKMAKEGTHIHNAFVTTSLCSPSRASILTGQFSHRHQVVDNQSPVPDRAIFFPQYLQKYGYETSFFGKWHMGEHHANPRKGFDYWVSFKGQGVYYNPTLNIDGEEVEYTDSTYITDLLTEKAIEWLGKRKKDKPFFMYLSHKGVHSEFSPAKRHQDVYEGTKPQYPPTMFPASADTTKYNYKDVPDWVKKQRHSWHGVDYMYHGQINFDEFYENYNETLLSIDESIGDVLSYLEENDLLESTLVFYMGDNGFSFGEHGLIDKRHAYEESIRVPLLAYGGGQLLQKDSVGQLIQNIDIAPTILALAGLEKPANMDGQSFVPLLKGETPEWRDRIYYEYFWERPFPQTPTVHAVRTDKYKYIRYYGIWDINELYDIENDPMEMNNLIRSEEHQPIAKELRADLFNWLERTGGMQIPLKEDRGARFDHGYKNTY</sequence>
<dbReference type="STRING" id="1237149.C900_04935"/>
<dbReference type="InterPro" id="IPR024607">
    <property type="entry name" value="Sulfatase_CS"/>
</dbReference>
<dbReference type="InterPro" id="IPR017850">
    <property type="entry name" value="Alkaline_phosphatase_core_sf"/>
</dbReference>
<dbReference type="GO" id="GO:0016787">
    <property type="term" value="F:hydrolase activity"/>
    <property type="evidence" value="ECO:0007669"/>
    <property type="project" value="UniProtKB-KW"/>
</dbReference>
<dbReference type="Pfam" id="PF00884">
    <property type="entry name" value="Sulfatase"/>
    <property type="match status" value="1"/>
</dbReference>
<proteinExistence type="inferred from homology"/>
<evidence type="ECO:0000256" key="1">
    <source>
        <dbReference type="ARBA" id="ARBA00008779"/>
    </source>
</evidence>
<dbReference type="SUPFAM" id="SSF53649">
    <property type="entry name" value="Alkaline phosphatase-like"/>
    <property type="match status" value="1"/>
</dbReference>
<dbReference type="AlphaFoldDB" id="L8JQ91"/>
<accession>L8JQ91</accession>
<comment type="caution">
    <text evidence="6">The sequence shown here is derived from an EMBL/GenBank/DDBJ whole genome shotgun (WGS) entry which is preliminary data.</text>
</comment>
<evidence type="ECO:0000256" key="3">
    <source>
        <dbReference type="ARBA" id="ARBA00022801"/>
    </source>
</evidence>
<dbReference type="PROSITE" id="PS51257">
    <property type="entry name" value="PROKAR_LIPOPROTEIN"/>
    <property type="match status" value="1"/>
</dbReference>
<reference evidence="6 7" key="1">
    <citation type="submission" date="2012-12" db="EMBL/GenBank/DDBJ databases">
        <title>Genome assembly of Fulvivirga imtechensis AK7.</title>
        <authorList>
            <person name="Nupur N."/>
            <person name="Khatri I."/>
            <person name="Kumar R."/>
            <person name="Subramanian S."/>
            <person name="Pinnaka A."/>
        </authorList>
    </citation>
    <scope>NUCLEOTIDE SEQUENCE [LARGE SCALE GENOMIC DNA]</scope>
    <source>
        <strain evidence="6 7">AK7</strain>
    </source>
</reference>
<evidence type="ECO:0000313" key="7">
    <source>
        <dbReference type="Proteomes" id="UP000011135"/>
    </source>
</evidence>
<gene>
    <name evidence="6" type="ORF">C900_04935</name>
</gene>
<dbReference type="CDD" id="cd16031">
    <property type="entry name" value="G6S_like"/>
    <property type="match status" value="1"/>
</dbReference>
<organism evidence="6 7">
    <name type="scientific">Fulvivirga imtechensis AK7</name>
    <dbReference type="NCBI Taxonomy" id="1237149"/>
    <lineage>
        <taxon>Bacteria</taxon>
        <taxon>Pseudomonadati</taxon>
        <taxon>Bacteroidota</taxon>
        <taxon>Cytophagia</taxon>
        <taxon>Cytophagales</taxon>
        <taxon>Fulvivirgaceae</taxon>
        <taxon>Fulvivirga</taxon>
    </lineage>
</organism>
<dbReference type="PANTHER" id="PTHR43108">
    <property type="entry name" value="N-ACETYLGLUCOSAMINE-6-SULFATASE FAMILY MEMBER"/>
    <property type="match status" value="1"/>
</dbReference>
<name>L8JQ91_9BACT</name>
<keyword evidence="4" id="KW-0325">Glycoprotein</keyword>
<evidence type="ECO:0000256" key="2">
    <source>
        <dbReference type="ARBA" id="ARBA00022729"/>
    </source>
</evidence>
<dbReference type="Proteomes" id="UP000011135">
    <property type="component" value="Unassembled WGS sequence"/>
</dbReference>
<keyword evidence="3" id="KW-0378">Hydrolase</keyword>
<evidence type="ECO:0000256" key="4">
    <source>
        <dbReference type="ARBA" id="ARBA00023180"/>
    </source>
</evidence>
<evidence type="ECO:0000259" key="5">
    <source>
        <dbReference type="Pfam" id="PF00884"/>
    </source>
</evidence>
<dbReference type="Gene3D" id="3.40.720.10">
    <property type="entry name" value="Alkaline Phosphatase, subunit A"/>
    <property type="match status" value="1"/>
</dbReference>
<keyword evidence="2" id="KW-0732">Signal</keyword>
<evidence type="ECO:0000313" key="6">
    <source>
        <dbReference type="EMBL" id="ELR69547.1"/>
    </source>
</evidence>
<dbReference type="EMBL" id="AMZN01000071">
    <property type="protein sequence ID" value="ELR69547.1"/>
    <property type="molecule type" value="Genomic_DNA"/>
</dbReference>
<dbReference type="OrthoDB" id="9789742at2"/>
<comment type="similarity">
    <text evidence="1">Belongs to the sulfatase family.</text>
</comment>
<dbReference type="PATRIC" id="fig|1237149.3.peg.4403"/>
<dbReference type="RefSeq" id="WP_009582089.1">
    <property type="nucleotide sequence ID" value="NZ_AMZN01000071.1"/>
</dbReference>